<dbReference type="AlphaFoldDB" id="A0A5P8WCC4"/>
<dbReference type="Proteomes" id="UP000326678">
    <property type="component" value="Chromosome Gxm2"/>
</dbReference>
<reference evidence="1 2" key="1">
    <citation type="submission" date="2019-10" db="EMBL/GenBank/DDBJ databases">
        <title>Genomic and transcriptomic insights into the perfect genentic adaptation of a filamentous nitrogen-fixing cyanobacterium to rice fields.</title>
        <authorList>
            <person name="Chen Z."/>
        </authorList>
    </citation>
    <scope>NUCLEOTIDE SEQUENCE [LARGE SCALE GENOMIC DNA]</scope>
    <source>
        <strain evidence="1">CCNUC1</strain>
    </source>
</reference>
<sequence>MNKNNVYESQLKLGALLNQNMKLQNYASFSLYFALWAKKSGIADGS</sequence>
<dbReference type="EMBL" id="CP045227">
    <property type="protein sequence ID" value="QFS50457.1"/>
    <property type="molecule type" value="Genomic_DNA"/>
</dbReference>
<evidence type="ECO:0000313" key="1">
    <source>
        <dbReference type="EMBL" id="QFS50457.1"/>
    </source>
</evidence>
<organism evidence="1 2">
    <name type="scientific">Nostoc sphaeroides CCNUC1</name>
    <dbReference type="NCBI Taxonomy" id="2653204"/>
    <lineage>
        <taxon>Bacteria</taxon>
        <taxon>Bacillati</taxon>
        <taxon>Cyanobacteriota</taxon>
        <taxon>Cyanophyceae</taxon>
        <taxon>Nostocales</taxon>
        <taxon>Nostocaceae</taxon>
        <taxon>Nostoc</taxon>
    </lineage>
</organism>
<accession>A0A5P8WCC4</accession>
<name>A0A5P8WCC4_9NOSO</name>
<keyword evidence="2" id="KW-1185">Reference proteome</keyword>
<gene>
    <name evidence="1" type="ORF">GXM_07951</name>
</gene>
<evidence type="ECO:0000313" key="2">
    <source>
        <dbReference type="Proteomes" id="UP000326678"/>
    </source>
</evidence>
<proteinExistence type="predicted"/>
<dbReference type="KEGG" id="nsh:GXM_07951"/>
<protein>
    <submittedName>
        <fullName evidence="1">Uncharacterized protein</fullName>
    </submittedName>
</protein>